<dbReference type="AlphaFoldDB" id="A0A9P5SAE9"/>
<dbReference type="OrthoDB" id="2448216at2759"/>
<evidence type="ECO:0000313" key="2">
    <source>
        <dbReference type="EMBL" id="KAF9156468.1"/>
    </source>
</evidence>
<evidence type="ECO:0000256" key="1">
    <source>
        <dbReference type="SAM" id="MobiDB-lite"/>
    </source>
</evidence>
<organism evidence="2 3">
    <name type="scientific">Linnemannia schmuckeri</name>
    <dbReference type="NCBI Taxonomy" id="64567"/>
    <lineage>
        <taxon>Eukaryota</taxon>
        <taxon>Fungi</taxon>
        <taxon>Fungi incertae sedis</taxon>
        <taxon>Mucoromycota</taxon>
        <taxon>Mortierellomycotina</taxon>
        <taxon>Mortierellomycetes</taxon>
        <taxon>Mortierellales</taxon>
        <taxon>Mortierellaceae</taxon>
        <taxon>Linnemannia</taxon>
    </lineage>
</organism>
<sequence length="186" mass="20831">MLEIRNLRDLLFSPLQTTQDYEMTDGQTPFLENILDSDWAEMVVGNLLSYLRDSTTVRGPTARKSKSQDALAVVAFIFEDLKKLHPEFKAVNPSNISFGVVIDDLTPKVCLDLKLHYRKLPETIRIKMEKLAFDPTDFPGVEQHAENNGDDDGTTLDDEADEGDPRKKPKKLALTLDISDHAGAVS</sequence>
<reference evidence="2" key="1">
    <citation type="journal article" date="2020" name="Fungal Divers.">
        <title>Resolving the Mortierellaceae phylogeny through synthesis of multi-gene phylogenetics and phylogenomics.</title>
        <authorList>
            <person name="Vandepol N."/>
            <person name="Liber J."/>
            <person name="Desiro A."/>
            <person name="Na H."/>
            <person name="Kennedy M."/>
            <person name="Barry K."/>
            <person name="Grigoriev I.V."/>
            <person name="Miller A.N."/>
            <person name="O'Donnell K."/>
            <person name="Stajich J.E."/>
            <person name="Bonito G."/>
        </authorList>
    </citation>
    <scope>NUCLEOTIDE SEQUENCE</scope>
    <source>
        <strain evidence="2">NRRL 6426</strain>
    </source>
</reference>
<feature type="region of interest" description="Disordered" evidence="1">
    <location>
        <begin position="137"/>
        <end position="173"/>
    </location>
</feature>
<proteinExistence type="predicted"/>
<evidence type="ECO:0000313" key="3">
    <source>
        <dbReference type="Proteomes" id="UP000748756"/>
    </source>
</evidence>
<comment type="caution">
    <text evidence="2">The sequence shown here is derived from an EMBL/GenBank/DDBJ whole genome shotgun (WGS) entry which is preliminary data.</text>
</comment>
<protein>
    <submittedName>
        <fullName evidence="2">Uncharacterized protein</fullName>
    </submittedName>
</protein>
<name>A0A9P5SAE9_9FUNG</name>
<gene>
    <name evidence="2" type="ORF">BG015_004949</name>
</gene>
<dbReference type="EMBL" id="JAAAUQ010000023">
    <property type="protein sequence ID" value="KAF9156468.1"/>
    <property type="molecule type" value="Genomic_DNA"/>
</dbReference>
<feature type="compositionally biased region" description="Acidic residues" evidence="1">
    <location>
        <begin position="148"/>
        <end position="162"/>
    </location>
</feature>
<dbReference type="Proteomes" id="UP000748756">
    <property type="component" value="Unassembled WGS sequence"/>
</dbReference>
<accession>A0A9P5SAE9</accession>
<keyword evidence="3" id="KW-1185">Reference proteome</keyword>